<accession>E6QMT1</accession>
<evidence type="ECO:0000313" key="2">
    <source>
        <dbReference type="EMBL" id="CBI08552.1"/>
    </source>
</evidence>
<feature type="compositionally biased region" description="Low complexity" evidence="1">
    <location>
        <begin position="84"/>
        <end position="104"/>
    </location>
</feature>
<evidence type="ECO:0000256" key="1">
    <source>
        <dbReference type="SAM" id="MobiDB-lite"/>
    </source>
</evidence>
<comment type="caution">
    <text evidence="2">The sequence shown here is derived from an EMBL/GenBank/DDBJ whole genome shotgun (WGS) entry which is preliminary data.</text>
</comment>
<organism evidence="2">
    <name type="scientific">mine drainage metagenome</name>
    <dbReference type="NCBI Taxonomy" id="410659"/>
    <lineage>
        <taxon>unclassified sequences</taxon>
        <taxon>metagenomes</taxon>
        <taxon>ecological metagenomes</taxon>
    </lineage>
</organism>
<gene>
    <name evidence="2" type="ORF">CARN6_2031</name>
</gene>
<dbReference type="AlphaFoldDB" id="E6QMT1"/>
<sequence>MKPYLCRTSCYFLLCLAFVFFALPLTANAQKQNYASAPSAIQRSVGGSARVEVVAVEDLPETPVAQFDPSAMPEVHGAYAGQNSTAPTASPAAVDSSSSPAIPAGQAAKDAGTAEQLTPQPAKSQKALAEEQIHQQQKQRILGVVPNFNTSYVFNAASLTVGQKFRLAFNTMTDSVQFATAGILALYSQADGTNDTYGGGIGGFAKRFGASYADNFDGTMLGNAVFPSLLHQDPRYFRLGYGSKTHRLLYALATNVICRHDNTGKWEPNYSNVLGNIAAGGISNLYAPPDERGVTLTFTNGLLVTAEGGFGSIFQEFWPDISRKYLHRDPTNGQDAANNAAKKSAGKPATGTTPKATNKPTPTAPQ</sequence>
<feature type="region of interest" description="Disordered" evidence="1">
    <location>
        <begin position="328"/>
        <end position="366"/>
    </location>
</feature>
<reference evidence="2" key="1">
    <citation type="submission" date="2009-10" db="EMBL/GenBank/DDBJ databases">
        <title>Diversity of trophic interactions inside an arsenic-rich microbial ecosystem.</title>
        <authorList>
            <person name="Bertin P.N."/>
            <person name="Heinrich-Salmeron A."/>
            <person name="Pelletier E."/>
            <person name="Goulhen-Chollet F."/>
            <person name="Arsene-Ploetze F."/>
            <person name="Gallien S."/>
            <person name="Calteau A."/>
            <person name="Vallenet D."/>
            <person name="Casiot C."/>
            <person name="Chane-Woon-Ming B."/>
            <person name="Giloteaux L."/>
            <person name="Barakat M."/>
            <person name="Bonnefoy V."/>
            <person name="Bruneel O."/>
            <person name="Chandler M."/>
            <person name="Cleiss J."/>
            <person name="Duran R."/>
            <person name="Elbaz-Poulichet F."/>
            <person name="Fonknechten N."/>
            <person name="Lauga B."/>
            <person name="Mornico D."/>
            <person name="Ortet P."/>
            <person name="Schaeffer C."/>
            <person name="Siguier P."/>
            <person name="Alexander Thil Smith A."/>
            <person name="Van Dorsselaer A."/>
            <person name="Weissenbach J."/>
            <person name="Medigue C."/>
            <person name="Le Paslier D."/>
        </authorList>
    </citation>
    <scope>NUCLEOTIDE SEQUENCE</scope>
</reference>
<proteinExistence type="predicted"/>
<protein>
    <submittedName>
        <fullName evidence="2">Uncharacterized protein</fullName>
    </submittedName>
</protein>
<feature type="compositionally biased region" description="Low complexity" evidence="1">
    <location>
        <begin position="336"/>
        <end position="366"/>
    </location>
</feature>
<dbReference type="EMBL" id="CABQ01000238">
    <property type="protein sequence ID" value="CBI08552.1"/>
    <property type="molecule type" value="Genomic_DNA"/>
</dbReference>
<name>E6QMT1_9ZZZZ</name>
<feature type="region of interest" description="Disordered" evidence="1">
    <location>
        <begin position="76"/>
        <end position="127"/>
    </location>
</feature>